<accession>A0A0F9CNR6</accession>
<feature type="non-terminal residue" evidence="2">
    <location>
        <position position="52"/>
    </location>
</feature>
<proteinExistence type="predicted"/>
<comment type="caution">
    <text evidence="2">The sequence shown here is derived from an EMBL/GenBank/DDBJ whole genome shotgun (WGS) entry which is preliminary data.</text>
</comment>
<dbReference type="AlphaFoldDB" id="A0A0F9CNR6"/>
<feature type="compositionally biased region" description="Basic and acidic residues" evidence="1">
    <location>
        <begin position="9"/>
        <end position="36"/>
    </location>
</feature>
<sequence length="52" mass="5858">MRNIGWSKKSADKAAGGERGYHEPRTSRGLSDRVFLDPSRRRKTRVLLSVGT</sequence>
<protein>
    <submittedName>
        <fullName evidence="2">Uncharacterized protein</fullName>
    </submittedName>
</protein>
<dbReference type="EMBL" id="LAZR01035226">
    <property type="protein sequence ID" value="KKL28072.1"/>
    <property type="molecule type" value="Genomic_DNA"/>
</dbReference>
<gene>
    <name evidence="2" type="ORF">LCGC14_2378800</name>
</gene>
<name>A0A0F9CNR6_9ZZZZ</name>
<feature type="region of interest" description="Disordered" evidence="1">
    <location>
        <begin position="1"/>
        <end position="36"/>
    </location>
</feature>
<evidence type="ECO:0000313" key="2">
    <source>
        <dbReference type="EMBL" id="KKL28072.1"/>
    </source>
</evidence>
<evidence type="ECO:0000256" key="1">
    <source>
        <dbReference type="SAM" id="MobiDB-lite"/>
    </source>
</evidence>
<organism evidence="2">
    <name type="scientific">marine sediment metagenome</name>
    <dbReference type="NCBI Taxonomy" id="412755"/>
    <lineage>
        <taxon>unclassified sequences</taxon>
        <taxon>metagenomes</taxon>
        <taxon>ecological metagenomes</taxon>
    </lineage>
</organism>
<reference evidence="2" key="1">
    <citation type="journal article" date="2015" name="Nature">
        <title>Complex archaea that bridge the gap between prokaryotes and eukaryotes.</title>
        <authorList>
            <person name="Spang A."/>
            <person name="Saw J.H."/>
            <person name="Jorgensen S.L."/>
            <person name="Zaremba-Niedzwiedzka K."/>
            <person name="Martijn J."/>
            <person name="Lind A.E."/>
            <person name="van Eijk R."/>
            <person name="Schleper C."/>
            <person name="Guy L."/>
            <person name="Ettema T.J."/>
        </authorList>
    </citation>
    <scope>NUCLEOTIDE SEQUENCE</scope>
</reference>